<dbReference type="KEGG" id="ngv:CDO52_01520"/>
<proteinExistence type="predicted"/>
<dbReference type="OrthoDB" id="3429627at2"/>
<dbReference type="AlphaFoldDB" id="A0A223S0L5"/>
<gene>
    <name evidence="1" type="ORF">CDO52_01520</name>
</gene>
<keyword evidence="2" id="KW-1185">Reference proteome</keyword>
<dbReference type="Proteomes" id="UP000215005">
    <property type="component" value="Chromosome"/>
</dbReference>
<evidence type="ECO:0000313" key="2">
    <source>
        <dbReference type="Proteomes" id="UP000215005"/>
    </source>
</evidence>
<reference evidence="1 2" key="1">
    <citation type="submission" date="2017-08" db="EMBL/GenBank/DDBJ databases">
        <title>The complete genome sequence of Nocardiopsis gilva YIM 90087.</title>
        <authorList>
            <person name="Yin M."/>
            <person name="Tang S."/>
        </authorList>
    </citation>
    <scope>NUCLEOTIDE SEQUENCE [LARGE SCALE GENOMIC DNA]</scope>
    <source>
        <strain evidence="1 2">YIM 90087</strain>
    </source>
</reference>
<sequence>MGKVRISISLEPSQAERVRSHAERAGMDVSAYLVNAATRQMAETEAAEAGFAGIDAVIADAMAQADHYGPADDTDVAALTEDEQRDVDDAMRLVYGQDEDAGRHRGDVA</sequence>
<evidence type="ECO:0000313" key="1">
    <source>
        <dbReference type="EMBL" id="ASU81648.1"/>
    </source>
</evidence>
<evidence type="ECO:0008006" key="3">
    <source>
        <dbReference type="Google" id="ProtNLM"/>
    </source>
</evidence>
<accession>A0A223S0L5</accession>
<name>A0A223S0L5_9ACTN</name>
<dbReference type="EMBL" id="CP022753">
    <property type="protein sequence ID" value="ASU81648.1"/>
    <property type="molecule type" value="Genomic_DNA"/>
</dbReference>
<protein>
    <recommendedName>
        <fullName evidence="3">Ribbon-helix-helix protein, CopG family</fullName>
    </recommendedName>
</protein>
<organism evidence="1 2">
    <name type="scientific">Nocardiopsis gilva YIM 90087</name>
    <dbReference type="NCBI Taxonomy" id="1235441"/>
    <lineage>
        <taxon>Bacteria</taxon>
        <taxon>Bacillati</taxon>
        <taxon>Actinomycetota</taxon>
        <taxon>Actinomycetes</taxon>
        <taxon>Streptosporangiales</taxon>
        <taxon>Nocardiopsidaceae</taxon>
        <taxon>Nocardiopsis</taxon>
    </lineage>
</organism>